<sequence>MDSLLASALAEERLWDRTHAIVDLVPHLDSGHLDRVFALATEPSDEHCRQILIGELLPHLDARRLAAVTDLAVTRTRRSSRRRSGARAGGPPRRLGAGPRAGGRLIAHLSPDEGRQLLPVVTALDRNARAEVLPALTAVLPEVAPVALDALRHGRRTGRGPAGHPEPVRGGRVKCPCATIRL</sequence>
<dbReference type="Proteomes" id="UP001241758">
    <property type="component" value="Unassembled WGS sequence"/>
</dbReference>
<reference evidence="2 3" key="1">
    <citation type="submission" date="2023-05" db="EMBL/GenBank/DDBJ databases">
        <title>Actinoplanes sp. NEAU-A12 genome sequencing.</title>
        <authorList>
            <person name="Wang Z.-S."/>
        </authorList>
    </citation>
    <scope>NUCLEOTIDE SEQUENCE [LARGE SCALE GENOMIC DNA]</scope>
    <source>
        <strain evidence="2 3">NEAU-A12</strain>
    </source>
</reference>
<name>A0ABT6X0M9_9ACTN</name>
<feature type="compositionally biased region" description="Low complexity" evidence="1">
    <location>
        <begin position="89"/>
        <end position="100"/>
    </location>
</feature>
<protein>
    <submittedName>
        <fullName evidence="2">Uncharacterized protein</fullName>
    </submittedName>
</protein>
<comment type="caution">
    <text evidence="2">The sequence shown here is derived from an EMBL/GenBank/DDBJ whole genome shotgun (WGS) entry which is preliminary data.</text>
</comment>
<proteinExistence type="predicted"/>
<dbReference type="EMBL" id="JASCTH010000048">
    <property type="protein sequence ID" value="MDI6105548.1"/>
    <property type="molecule type" value="Genomic_DNA"/>
</dbReference>
<evidence type="ECO:0000313" key="3">
    <source>
        <dbReference type="Proteomes" id="UP001241758"/>
    </source>
</evidence>
<accession>A0ABT6X0M9</accession>
<organism evidence="2 3">
    <name type="scientific">Actinoplanes sandaracinus</name>
    <dbReference type="NCBI Taxonomy" id="3045177"/>
    <lineage>
        <taxon>Bacteria</taxon>
        <taxon>Bacillati</taxon>
        <taxon>Actinomycetota</taxon>
        <taxon>Actinomycetes</taxon>
        <taxon>Micromonosporales</taxon>
        <taxon>Micromonosporaceae</taxon>
        <taxon>Actinoplanes</taxon>
    </lineage>
</organism>
<feature type="region of interest" description="Disordered" evidence="1">
    <location>
        <begin position="74"/>
        <end position="100"/>
    </location>
</feature>
<dbReference type="RefSeq" id="WP_282767015.1">
    <property type="nucleotide sequence ID" value="NZ_JASCTH010000048.1"/>
</dbReference>
<evidence type="ECO:0000313" key="2">
    <source>
        <dbReference type="EMBL" id="MDI6105548.1"/>
    </source>
</evidence>
<feature type="compositionally biased region" description="Basic residues" evidence="1">
    <location>
        <begin position="75"/>
        <end position="85"/>
    </location>
</feature>
<keyword evidence="3" id="KW-1185">Reference proteome</keyword>
<evidence type="ECO:0000256" key="1">
    <source>
        <dbReference type="SAM" id="MobiDB-lite"/>
    </source>
</evidence>
<gene>
    <name evidence="2" type="ORF">QLQ12_43900</name>
</gene>